<dbReference type="NCBIfam" id="TIGR03087">
    <property type="entry name" value="stp1"/>
    <property type="match status" value="1"/>
</dbReference>
<dbReference type="InterPro" id="IPR017521">
    <property type="entry name" value="Sugar_tfrase_PEP-CTERM_Stp1"/>
</dbReference>
<gene>
    <name evidence="1" type="ORF">C4541_01165</name>
</gene>
<dbReference type="SUPFAM" id="SSF53756">
    <property type="entry name" value="UDP-Glycosyltransferase/glycogen phosphorylase"/>
    <property type="match status" value="1"/>
</dbReference>
<dbReference type="Pfam" id="PF13692">
    <property type="entry name" value="Glyco_trans_1_4"/>
    <property type="match status" value="1"/>
</dbReference>
<keyword evidence="1" id="KW-0808">Transferase</keyword>
<evidence type="ECO:0000313" key="2">
    <source>
        <dbReference type="Proteomes" id="UP000266426"/>
    </source>
</evidence>
<dbReference type="GO" id="GO:0016757">
    <property type="term" value="F:glycosyltransferase activity"/>
    <property type="evidence" value="ECO:0007669"/>
    <property type="project" value="TreeGrafter"/>
</dbReference>
<organism evidence="1 2">
    <name type="scientific">Candidatus Auribacter fodinae</name>
    <dbReference type="NCBI Taxonomy" id="2093366"/>
    <lineage>
        <taxon>Bacteria</taxon>
        <taxon>Pseudomonadati</taxon>
        <taxon>Candidatus Auribacterota</taxon>
        <taxon>Candidatus Auribacteria</taxon>
        <taxon>Candidatus Auribacterales</taxon>
        <taxon>Candidatus Auribacteraceae</taxon>
        <taxon>Candidatus Auribacter</taxon>
    </lineage>
</organism>
<dbReference type="EMBL" id="QZJZ01000009">
    <property type="protein sequence ID" value="RJP61773.1"/>
    <property type="molecule type" value="Genomic_DNA"/>
</dbReference>
<dbReference type="Proteomes" id="UP000266426">
    <property type="component" value="Unassembled WGS sequence"/>
</dbReference>
<reference evidence="1 2" key="1">
    <citation type="journal article" date="2017" name="ISME J.">
        <title>Energy and carbon metabolisms in a deep terrestrial subsurface fluid microbial community.</title>
        <authorList>
            <person name="Momper L."/>
            <person name="Jungbluth S.P."/>
            <person name="Lee M.D."/>
            <person name="Amend J.P."/>
        </authorList>
    </citation>
    <scope>NUCLEOTIDE SEQUENCE [LARGE SCALE GENOMIC DNA]</scope>
    <source>
        <strain evidence="1">SURF_26</strain>
    </source>
</reference>
<proteinExistence type="predicted"/>
<accession>A0A3A4RAU5</accession>
<comment type="caution">
    <text evidence="1">The sequence shown here is derived from an EMBL/GenBank/DDBJ whole genome shotgun (WGS) entry which is preliminary data.</text>
</comment>
<sequence>MAEDTCLAGKLYRADGVKEFAMNILFLAHRIPYPPDKGDKIRAYNEIKYFAAHHTVDVCCLLDDPADEKYIEPLSKMCRRLEVVKINAVLKKALSLSSLLNPKVSCTEIYFYDTRLQKAVNRLIAENTYDLIFIYCSSMDKYVRRVKNVPAVIDFVDIDSDKWMQYAKHAPFPKNIVFKIEGQKLARLEHAIAERVKASFLVTEKEVEFFGGNQTVHSVPNGIDTVFFDPAKTPADPKLQSERYVEFTGAMDYFPNEDGVVFFCEEILPHIHKTDPDLKFYIVGRNPTDKVKALASDHVVVTGGVTDIRPYIKYAQLAVTPLRMARGIQNKILEAAAMGQAVVTTSQAHEGLAFEPGRDIIVEDDPKRFAQAVVGLLNNPEKRSEIASSALKMLKKHYSWEANLSVMDSIIRSSFSK</sequence>
<dbReference type="Gene3D" id="3.40.50.2000">
    <property type="entry name" value="Glycogen Phosphorylase B"/>
    <property type="match status" value="2"/>
</dbReference>
<protein>
    <submittedName>
        <fullName evidence="1">TIGR03087 family PEP-CTERM/XrtA system glycosyltransferase</fullName>
    </submittedName>
</protein>
<name>A0A3A4RAU5_9BACT</name>
<dbReference type="CDD" id="cd03801">
    <property type="entry name" value="GT4_PimA-like"/>
    <property type="match status" value="1"/>
</dbReference>
<dbReference type="AlphaFoldDB" id="A0A3A4RAU5"/>
<dbReference type="PANTHER" id="PTHR12526">
    <property type="entry name" value="GLYCOSYLTRANSFERASE"/>
    <property type="match status" value="1"/>
</dbReference>
<evidence type="ECO:0000313" key="1">
    <source>
        <dbReference type="EMBL" id="RJP61773.1"/>
    </source>
</evidence>
<dbReference type="PANTHER" id="PTHR12526:SF600">
    <property type="entry name" value="GLYCOSYL TRANSFERASE GROUP 1"/>
    <property type="match status" value="1"/>
</dbReference>